<keyword evidence="3" id="KW-0805">Transcription regulation</keyword>
<dbReference type="PROSITE" id="PS50937">
    <property type="entry name" value="HTH_MERR_2"/>
    <property type="match status" value="1"/>
</dbReference>
<dbReference type="SMART" id="SM00422">
    <property type="entry name" value="HTH_MERR"/>
    <property type="match status" value="1"/>
</dbReference>
<dbReference type="GO" id="GO:0005507">
    <property type="term" value="F:copper ion binding"/>
    <property type="evidence" value="ECO:0007669"/>
    <property type="project" value="InterPro"/>
</dbReference>
<comment type="caution">
    <text evidence="8">The sequence shown here is derived from an EMBL/GenBank/DDBJ whole genome shotgun (WGS) entry which is preliminary data.</text>
</comment>
<dbReference type="SUPFAM" id="SSF46955">
    <property type="entry name" value="Putative DNA-binding domain"/>
    <property type="match status" value="1"/>
</dbReference>
<evidence type="ECO:0000256" key="4">
    <source>
        <dbReference type="ARBA" id="ARBA00023125"/>
    </source>
</evidence>
<keyword evidence="5" id="KW-0804">Transcription</keyword>
<evidence type="ECO:0000313" key="9">
    <source>
        <dbReference type="Proteomes" id="UP000235994"/>
    </source>
</evidence>
<evidence type="ECO:0000313" key="8">
    <source>
        <dbReference type="EMBL" id="PND35431.1"/>
    </source>
</evidence>
<protein>
    <submittedName>
        <fullName evidence="8">Cu(I)-responsive transcriptional regulator</fullName>
    </submittedName>
</protein>
<dbReference type="InterPro" id="IPR009061">
    <property type="entry name" value="DNA-bd_dom_put_sf"/>
</dbReference>
<comment type="subcellular location">
    <subcellularLocation>
        <location evidence="1">Cytoplasm</location>
    </subcellularLocation>
</comment>
<dbReference type="Proteomes" id="UP000235994">
    <property type="component" value="Unassembled WGS sequence"/>
</dbReference>
<evidence type="ECO:0000256" key="2">
    <source>
        <dbReference type="ARBA" id="ARBA00022490"/>
    </source>
</evidence>
<dbReference type="Pfam" id="PF09278">
    <property type="entry name" value="MerR-DNA-bind"/>
    <property type="match status" value="1"/>
</dbReference>
<dbReference type="PANTHER" id="PTHR30204:SF94">
    <property type="entry name" value="HEAVY METAL-DEPENDENT TRANSCRIPTIONAL REGULATOR HI_0293-RELATED"/>
    <property type="match status" value="1"/>
</dbReference>
<gene>
    <name evidence="8" type="primary">cueR</name>
    <name evidence="8" type="ORF">C1I89_03420</name>
</gene>
<feature type="domain" description="HTH merR-type" evidence="7">
    <location>
        <begin position="1"/>
        <end position="69"/>
    </location>
</feature>
<accession>A0A2N8KPQ8</accession>
<dbReference type="AlphaFoldDB" id="A0A2N8KPQ8"/>
<dbReference type="NCBIfam" id="TIGR02044">
    <property type="entry name" value="CueR"/>
    <property type="match status" value="1"/>
</dbReference>
<dbReference type="InterPro" id="IPR011789">
    <property type="entry name" value="CueR"/>
</dbReference>
<dbReference type="Gene3D" id="1.10.1660.10">
    <property type="match status" value="1"/>
</dbReference>
<dbReference type="EMBL" id="POQS01000001">
    <property type="protein sequence ID" value="PND35431.1"/>
    <property type="molecule type" value="Genomic_DNA"/>
</dbReference>
<keyword evidence="9" id="KW-1185">Reference proteome</keyword>
<name>A0A2N8KPQ8_9BURK</name>
<evidence type="ECO:0000256" key="1">
    <source>
        <dbReference type="ARBA" id="ARBA00004496"/>
    </source>
</evidence>
<dbReference type="InterPro" id="IPR047057">
    <property type="entry name" value="MerR_fam"/>
</dbReference>
<dbReference type="PANTHER" id="PTHR30204">
    <property type="entry name" value="REDOX-CYCLING DRUG-SENSING TRANSCRIPTIONAL ACTIVATOR SOXR"/>
    <property type="match status" value="1"/>
</dbReference>
<dbReference type="PRINTS" id="PR00040">
    <property type="entry name" value="HTHMERR"/>
</dbReference>
<evidence type="ECO:0000256" key="3">
    <source>
        <dbReference type="ARBA" id="ARBA00023015"/>
    </source>
</evidence>
<organism evidence="8 9">
    <name type="scientific">Achromobacter pulmonis</name>
    <dbReference type="NCBI Taxonomy" id="1389932"/>
    <lineage>
        <taxon>Bacteria</taxon>
        <taxon>Pseudomonadati</taxon>
        <taxon>Pseudomonadota</taxon>
        <taxon>Betaproteobacteria</taxon>
        <taxon>Burkholderiales</taxon>
        <taxon>Alcaligenaceae</taxon>
        <taxon>Achromobacter</taxon>
    </lineage>
</organism>
<dbReference type="InterPro" id="IPR000551">
    <property type="entry name" value="MerR-type_HTH_dom"/>
</dbReference>
<dbReference type="PROSITE" id="PS00552">
    <property type="entry name" value="HTH_MERR_1"/>
    <property type="match status" value="1"/>
</dbReference>
<dbReference type="InterPro" id="IPR015358">
    <property type="entry name" value="Tscrpt_reg_MerR_DNA-bd"/>
</dbReference>
<feature type="coiled-coil region" evidence="6">
    <location>
        <begin position="81"/>
        <end position="108"/>
    </location>
</feature>
<proteinExistence type="predicted"/>
<sequence>MNIGEAAKSSGISAKMIRYYESIGLIGPAVRTDSGYRVYSEHDLHTLRFVRRARDLGFSVEQMNELLALWKDRSRASADVKRIALQHVDELERKAEALREMAATLKHLARTCHGDQRPDCPILEGLGSAH</sequence>
<keyword evidence="4" id="KW-0238">DNA-binding</keyword>
<dbReference type="GO" id="GO:0003677">
    <property type="term" value="F:DNA binding"/>
    <property type="evidence" value="ECO:0007669"/>
    <property type="project" value="UniProtKB-KW"/>
</dbReference>
<evidence type="ECO:0000256" key="5">
    <source>
        <dbReference type="ARBA" id="ARBA00023163"/>
    </source>
</evidence>
<evidence type="ECO:0000259" key="7">
    <source>
        <dbReference type="PROSITE" id="PS50937"/>
    </source>
</evidence>
<dbReference type="CDD" id="cd01108">
    <property type="entry name" value="HTH_CueR"/>
    <property type="match status" value="1"/>
</dbReference>
<dbReference type="GO" id="GO:0045893">
    <property type="term" value="P:positive regulation of DNA-templated transcription"/>
    <property type="evidence" value="ECO:0007669"/>
    <property type="project" value="InterPro"/>
</dbReference>
<dbReference type="GO" id="GO:0005737">
    <property type="term" value="C:cytoplasm"/>
    <property type="evidence" value="ECO:0007669"/>
    <property type="project" value="UniProtKB-SubCell"/>
</dbReference>
<keyword evidence="2" id="KW-0963">Cytoplasm</keyword>
<dbReference type="RefSeq" id="WP_102771364.1">
    <property type="nucleotide sequence ID" value="NZ_POQS01000001.1"/>
</dbReference>
<reference evidence="8 9" key="1">
    <citation type="submission" date="2018-01" db="EMBL/GenBank/DDBJ databases">
        <title>The draft genome of an aniline degradation strain ANB-1.</title>
        <authorList>
            <person name="Zhang L."/>
            <person name="Jiang J."/>
        </authorList>
    </citation>
    <scope>NUCLEOTIDE SEQUENCE [LARGE SCALE GENOMIC DNA]</scope>
    <source>
        <strain evidence="8 9">ANB-1</strain>
    </source>
</reference>
<dbReference type="Pfam" id="PF00376">
    <property type="entry name" value="MerR"/>
    <property type="match status" value="1"/>
</dbReference>
<keyword evidence="6" id="KW-0175">Coiled coil</keyword>
<dbReference type="GO" id="GO:0003700">
    <property type="term" value="F:DNA-binding transcription factor activity"/>
    <property type="evidence" value="ECO:0007669"/>
    <property type="project" value="InterPro"/>
</dbReference>
<evidence type="ECO:0000256" key="6">
    <source>
        <dbReference type="SAM" id="Coils"/>
    </source>
</evidence>